<evidence type="ECO:0000313" key="2">
    <source>
        <dbReference type="Proteomes" id="UP001138540"/>
    </source>
</evidence>
<dbReference type="EMBL" id="JACHKA010000001">
    <property type="protein sequence ID" value="MBB5986712.1"/>
    <property type="molecule type" value="Genomic_DNA"/>
</dbReference>
<reference evidence="1 2" key="1">
    <citation type="submission" date="2020-08" db="EMBL/GenBank/DDBJ databases">
        <title>Exploring microbial biodiversity for novel pathways involved in the catabolism of aromatic compounds derived from lignin.</title>
        <authorList>
            <person name="Elkins J."/>
        </authorList>
    </citation>
    <scope>NUCLEOTIDE SEQUENCE [LARGE SCALE GENOMIC DNA]</scope>
    <source>
        <strain evidence="1 2">B1D3A</strain>
    </source>
</reference>
<accession>A0ABR6NHF1</accession>
<proteinExistence type="predicted"/>
<protein>
    <submittedName>
        <fullName evidence="1">Uncharacterized protein</fullName>
    </submittedName>
</protein>
<dbReference type="Proteomes" id="UP001138540">
    <property type="component" value="Unassembled WGS sequence"/>
</dbReference>
<name>A0ABR6NHF1_9SPHN</name>
<comment type="caution">
    <text evidence="1">The sequence shown here is derived from an EMBL/GenBank/DDBJ whole genome shotgun (WGS) entry which is preliminary data.</text>
</comment>
<keyword evidence="2" id="KW-1185">Reference proteome</keyword>
<evidence type="ECO:0000313" key="1">
    <source>
        <dbReference type="EMBL" id="MBB5986712.1"/>
    </source>
</evidence>
<sequence>MAIPVSSSIVTNRTSFAEPGRCLTTPRDLDIPTIADAGEVAAPRDAHSIQLFTKEAHRMSAQRKLGRPIVFGKLAASGQRAQSHVRFDPFCADRALAGICCSEQRQWRFA</sequence>
<gene>
    <name evidence="1" type="ORF">HNP60_002686</name>
</gene>
<organism evidence="1 2">
    <name type="scientific">Sphingobium lignivorans</name>
    <dbReference type="NCBI Taxonomy" id="2735886"/>
    <lineage>
        <taxon>Bacteria</taxon>
        <taxon>Pseudomonadati</taxon>
        <taxon>Pseudomonadota</taxon>
        <taxon>Alphaproteobacteria</taxon>
        <taxon>Sphingomonadales</taxon>
        <taxon>Sphingomonadaceae</taxon>
        <taxon>Sphingobium</taxon>
    </lineage>
</organism>